<reference evidence="2 3" key="1">
    <citation type="submission" date="2016-11" db="EMBL/GenBank/DDBJ databases">
        <authorList>
            <person name="Jaros S."/>
            <person name="Januszkiewicz K."/>
            <person name="Wedrychowicz H."/>
        </authorList>
    </citation>
    <scope>NUCLEOTIDE SEQUENCE [LARGE SCALE GENOMIC DNA]</scope>
    <source>
        <strain evidence="2 3">DSM 24787</strain>
    </source>
</reference>
<dbReference type="Gene3D" id="3.50.50.60">
    <property type="entry name" value="FAD/NAD(P)-binding domain"/>
    <property type="match status" value="2"/>
</dbReference>
<dbReference type="Proteomes" id="UP000185003">
    <property type="component" value="Unassembled WGS sequence"/>
</dbReference>
<dbReference type="InterPro" id="IPR036188">
    <property type="entry name" value="FAD/NAD-bd_sf"/>
</dbReference>
<feature type="domain" description="FAD dependent oxidoreductase" evidence="1">
    <location>
        <begin position="4"/>
        <end position="300"/>
    </location>
</feature>
<dbReference type="RefSeq" id="WP_074243200.1">
    <property type="nucleotide sequence ID" value="NZ_FSRA01000002.1"/>
</dbReference>
<organism evidence="2 3">
    <name type="scientific">Chitinophaga niabensis</name>
    <dbReference type="NCBI Taxonomy" id="536979"/>
    <lineage>
        <taxon>Bacteria</taxon>
        <taxon>Pseudomonadati</taxon>
        <taxon>Bacteroidota</taxon>
        <taxon>Chitinophagia</taxon>
        <taxon>Chitinophagales</taxon>
        <taxon>Chitinophagaceae</taxon>
        <taxon>Chitinophaga</taxon>
    </lineage>
</organism>
<evidence type="ECO:0000259" key="1">
    <source>
        <dbReference type="Pfam" id="PF01266"/>
    </source>
</evidence>
<dbReference type="PANTHER" id="PTHR13847">
    <property type="entry name" value="SARCOSINE DEHYDROGENASE-RELATED"/>
    <property type="match status" value="1"/>
</dbReference>
<sequence length="326" mass="36354">MNYDYIIIGQGIAGTMLSWFLRKAGQQVLVYDDALPNSASRVAAGIINPVSGRKFETAWRYDTIFPFAENTYHEMEATLGITCFHERLIHNIWPSAQMEEAFKEAMKTSPYLLGPAFVKGANIQLNTLLPAWRKRLNVKEEHFHAAAINITATGIEYKGINAKAVIFCEGAQSPANPYWRKLKFLPNKGEALIIKAPELKTSNIIKKGNLTIVPMGEDLYWAGATFSWDYTDALPSETAKATLEASLQTIPHEIIDHIAAIRPSGPDRRPLVGMHPHQPHIGIFNGMGSKGCSLAPWAADQFVKHLLEAAPLQQEIDIKRYFNALR</sequence>
<dbReference type="OrthoDB" id="214253at2"/>
<proteinExistence type="predicted"/>
<keyword evidence="3" id="KW-1185">Reference proteome</keyword>
<dbReference type="InterPro" id="IPR006076">
    <property type="entry name" value="FAD-dep_OxRdtase"/>
</dbReference>
<name>A0A1N6K2D6_9BACT</name>
<evidence type="ECO:0000313" key="3">
    <source>
        <dbReference type="Proteomes" id="UP000185003"/>
    </source>
</evidence>
<dbReference type="Gene3D" id="3.30.9.10">
    <property type="entry name" value="D-Amino Acid Oxidase, subunit A, domain 2"/>
    <property type="match status" value="1"/>
</dbReference>
<dbReference type="EMBL" id="FSRA01000002">
    <property type="protein sequence ID" value="SIO50715.1"/>
    <property type="molecule type" value="Genomic_DNA"/>
</dbReference>
<accession>A0A1N6K2D6</accession>
<gene>
    <name evidence="2" type="ORF">SAMN04488055_4942</name>
</gene>
<dbReference type="Pfam" id="PF01266">
    <property type="entry name" value="DAO"/>
    <property type="match status" value="1"/>
</dbReference>
<dbReference type="GO" id="GO:0005737">
    <property type="term" value="C:cytoplasm"/>
    <property type="evidence" value="ECO:0007669"/>
    <property type="project" value="TreeGrafter"/>
</dbReference>
<evidence type="ECO:0000313" key="2">
    <source>
        <dbReference type="EMBL" id="SIO50715.1"/>
    </source>
</evidence>
<dbReference type="AlphaFoldDB" id="A0A1N6K2D6"/>
<dbReference type="SUPFAM" id="SSF51971">
    <property type="entry name" value="Nucleotide-binding domain"/>
    <property type="match status" value="1"/>
</dbReference>
<protein>
    <submittedName>
        <fullName evidence="2">Glycine/D-amino acid oxidase</fullName>
    </submittedName>
</protein>
<dbReference type="STRING" id="536979.SAMN04488055_4942"/>